<dbReference type="EMBL" id="CAJNOE010000013">
    <property type="protein sequence ID" value="CAF0729398.1"/>
    <property type="molecule type" value="Genomic_DNA"/>
</dbReference>
<comment type="caution">
    <text evidence="4">The sequence shown here is derived from an EMBL/GenBank/DDBJ whole genome shotgun (WGS) entry which is preliminary data.</text>
</comment>
<dbReference type="EMBL" id="CAJNON010000032">
    <property type="protein sequence ID" value="CAF0830088.1"/>
    <property type="molecule type" value="Genomic_DNA"/>
</dbReference>
<dbReference type="Proteomes" id="UP000663877">
    <property type="component" value="Unassembled WGS sequence"/>
</dbReference>
<gene>
    <name evidence="5" type="ORF">BJG266_LOCUS14987</name>
    <name evidence="1" type="ORF">IZO911_LOCUS2737</name>
    <name evidence="2" type="ORF">JYZ213_LOCUS4254</name>
    <name evidence="8" type="ORF">KXQ929_LOCUS28478</name>
    <name evidence="6" type="ORF">OKA104_LOCUS23421</name>
    <name evidence="7" type="ORF">OXD698_LOCUS23796</name>
    <name evidence="4" type="ORF">QVE165_LOCUS10399</name>
    <name evidence="3" type="ORF">VCS650_LOCUS5555</name>
</gene>
<dbReference type="EMBL" id="CAJOBB010002820">
    <property type="protein sequence ID" value="CAF4001066.1"/>
    <property type="molecule type" value="Genomic_DNA"/>
</dbReference>
<evidence type="ECO:0000313" key="1">
    <source>
        <dbReference type="EMBL" id="CAF0729398.1"/>
    </source>
</evidence>
<dbReference type="InterPro" id="IPR032710">
    <property type="entry name" value="NTF2-like_dom_sf"/>
</dbReference>
<reference evidence="4" key="1">
    <citation type="submission" date="2021-02" db="EMBL/GenBank/DDBJ databases">
        <authorList>
            <person name="Nowell W R."/>
        </authorList>
    </citation>
    <scope>NUCLEOTIDE SEQUENCE</scope>
</reference>
<evidence type="ECO:0000313" key="2">
    <source>
        <dbReference type="EMBL" id="CAF0782389.1"/>
    </source>
</evidence>
<dbReference type="EMBL" id="CAJNOM010000048">
    <property type="protein sequence ID" value="CAF0918353.1"/>
    <property type="molecule type" value="Genomic_DNA"/>
</dbReference>
<accession>A0A814AW78</accession>
<dbReference type="Proteomes" id="UP000663868">
    <property type="component" value="Unassembled WGS sequence"/>
</dbReference>
<evidence type="ECO:0000313" key="7">
    <source>
        <dbReference type="EMBL" id="CAF3898256.1"/>
    </source>
</evidence>
<dbReference type="OrthoDB" id="9983368at2759"/>
<evidence type="ECO:0000313" key="8">
    <source>
        <dbReference type="EMBL" id="CAF4001066.1"/>
    </source>
</evidence>
<dbReference type="Gene3D" id="3.10.450.50">
    <property type="match status" value="1"/>
</dbReference>
<proteinExistence type="predicted"/>
<evidence type="ECO:0000313" key="3">
    <source>
        <dbReference type="EMBL" id="CAF0830088.1"/>
    </source>
</evidence>
<evidence type="ECO:0000313" key="4">
    <source>
        <dbReference type="EMBL" id="CAF0918353.1"/>
    </source>
</evidence>
<sequence length="147" mass="17172">MVLSAGLTNEQIEASKTWVYDFYKAFDSLDLDRWLPEFHKADITLNLGNLPTMKGLEAMHEHFERQNPQLLSMRHTMKNIDVFADHIYAQNEATFIVKNDPEHKEIKIQAICLFWKNINEKKASAIDVYFDPSALIERIQMFLQINA</sequence>
<organism evidence="4 9">
    <name type="scientific">Adineta steineri</name>
    <dbReference type="NCBI Taxonomy" id="433720"/>
    <lineage>
        <taxon>Eukaryota</taxon>
        <taxon>Metazoa</taxon>
        <taxon>Spiralia</taxon>
        <taxon>Gnathifera</taxon>
        <taxon>Rotifera</taxon>
        <taxon>Eurotatoria</taxon>
        <taxon>Bdelloidea</taxon>
        <taxon>Adinetida</taxon>
        <taxon>Adinetidae</taxon>
        <taxon>Adineta</taxon>
    </lineage>
</organism>
<dbReference type="AlphaFoldDB" id="A0A814AW78"/>
<dbReference type="EMBL" id="CAJOAY010001787">
    <property type="protein sequence ID" value="CAF3886444.1"/>
    <property type="molecule type" value="Genomic_DNA"/>
</dbReference>
<dbReference type="Proteomes" id="UP000663881">
    <property type="component" value="Unassembled WGS sequence"/>
</dbReference>
<protein>
    <recommendedName>
        <fullName evidence="10">SnoaL-like domain-containing protein</fullName>
    </recommendedName>
</protein>
<evidence type="ECO:0008006" key="10">
    <source>
        <dbReference type="Google" id="ProtNLM"/>
    </source>
</evidence>
<dbReference type="CDD" id="cd00531">
    <property type="entry name" value="NTF2_like"/>
    <property type="match status" value="1"/>
</dbReference>
<dbReference type="Proteomes" id="UP000663845">
    <property type="component" value="Unassembled WGS sequence"/>
</dbReference>
<keyword evidence="9" id="KW-1185">Reference proteome</keyword>
<dbReference type="SUPFAM" id="SSF54427">
    <property type="entry name" value="NTF2-like"/>
    <property type="match status" value="1"/>
</dbReference>
<evidence type="ECO:0000313" key="6">
    <source>
        <dbReference type="EMBL" id="CAF3886444.1"/>
    </source>
</evidence>
<evidence type="ECO:0000313" key="9">
    <source>
        <dbReference type="Proteomes" id="UP000663832"/>
    </source>
</evidence>
<name>A0A814AW78_9BILA</name>
<dbReference type="Proteomes" id="UP000663844">
    <property type="component" value="Unassembled WGS sequence"/>
</dbReference>
<dbReference type="Proteomes" id="UP000663860">
    <property type="component" value="Unassembled WGS sequence"/>
</dbReference>
<dbReference type="EMBL" id="CAJNOI010000064">
    <property type="protein sequence ID" value="CAF0983196.1"/>
    <property type="molecule type" value="Genomic_DNA"/>
</dbReference>
<dbReference type="EMBL" id="CAJNOG010000023">
    <property type="protein sequence ID" value="CAF0782389.1"/>
    <property type="molecule type" value="Genomic_DNA"/>
</dbReference>
<dbReference type="Proteomes" id="UP000663832">
    <property type="component" value="Unassembled WGS sequence"/>
</dbReference>
<dbReference type="Proteomes" id="UP000663891">
    <property type="component" value="Unassembled WGS sequence"/>
</dbReference>
<dbReference type="EMBL" id="CAJOAZ010002138">
    <property type="protein sequence ID" value="CAF3898256.1"/>
    <property type="molecule type" value="Genomic_DNA"/>
</dbReference>
<evidence type="ECO:0000313" key="5">
    <source>
        <dbReference type="EMBL" id="CAF0983196.1"/>
    </source>
</evidence>